<dbReference type="OrthoDB" id="669838at2759"/>
<dbReference type="GO" id="GO:0098542">
    <property type="term" value="P:defense response to other organism"/>
    <property type="evidence" value="ECO:0007669"/>
    <property type="project" value="InterPro"/>
</dbReference>
<name>R0H1J6_9BRAS</name>
<dbReference type="AlphaFoldDB" id="R0H1J6"/>
<dbReference type="PANTHER" id="PTHR31234:SF39">
    <property type="entry name" value="HARPIN-INDUCED PROTEIN 1 CONTAINING PROTEIN, EXPRESSED"/>
    <property type="match status" value="1"/>
</dbReference>
<dbReference type="Proteomes" id="UP000029121">
    <property type="component" value="Unassembled WGS sequence"/>
</dbReference>
<evidence type="ECO:0000313" key="7">
    <source>
        <dbReference type="EMBL" id="EOA23099.1"/>
    </source>
</evidence>
<proteinExistence type="predicted"/>
<gene>
    <name evidence="7" type="ORF">CARUB_v10003887mg</name>
</gene>
<evidence type="ECO:0000256" key="2">
    <source>
        <dbReference type="ARBA" id="ARBA00022692"/>
    </source>
</evidence>
<reference evidence="8" key="1">
    <citation type="journal article" date="2013" name="Nat. Genet.">
        <title>The Capsella rubella genome and the genomic consequences of rapid mating system evolution.</title>
        <authorList>
            <person name="Slotte T."/>
            <person name="Hazzouri K.M."/>
            <person name="Agren J.A."/>
            <person name="Koenig D."/>
            <person name="Maumus F."/>
            <person name="Guo Y.L."/>
            <person name="Steige K."/>
            <person name="Platts A.E."/>
            <person name="Escobar J.S."/>
            <person name="Newman L.K."/>
            <person name="Wang W."/>
            <person name="Mandakova T."/>
            <person name="Vello E."/>
            <person name="Smith L.M."/>
            <person name="Henz S.R."/>
            <person name="Steffen J."/>
            <person name="Takuno S."/>
            <person name="Brandvain Y."/>
            <person name="Coop G."/>
            <person name="Andolfatto P."/>
            <person name="Hu T.T."/>
            <person name="Blanchette M."/>
            <person name="Clark R.M."/>
            <person name="Quesneville H."/>
            <person name="Nordborg M."/>
            <person name="Gaut B.S."/>
            <person name="Lysak M.A."/>
            <person name="Jenkins J."/>
            <person name="Grimwood J."/>
            <person name="Chapman J."/>
            <person name="Prochnik S."/>
            <person name="Shu S."/>
            <person name="Rokhsar D."/>
            <person name="Schmutz J."/>
            <person name="Weigel D."/>
            <person name="Wright S.I."/>
        </authorList>
    </citation>
    <scope>NUCLEOTIDE SEQUENCE [LARGE SCALE GENOMIC DNA]</scope>
    <source>
        <strain evidence="8">cv. Monte Gargano</strain>
    </source>
</reference>
<protein>
    <recommendedName>
        <fullName evidence="6">Late embryogenesis abundant protein LEA-2 subgroup domain-containing protein</fullName>
    </recommendedName>
</protein>
<feature type="domain" description="Late embryogenesis abundant protein LEA-2 subgroup" evidence="6">
    <location>
        <begin position="88"/>
        <end position="187"/>
    </location>
</feature>
<evidence type="ECO:0000313" key="8">
    <source>
        <dbReference type="Proteomes" id="UP000029121"/>
    </source>
</evidence>
<feature type="transmembrane region" description="Helical" evidence="5">
    <location>
        <begin position="27"/>
        <end position="52"/>
    </location>
</feature>
<dbReference type="eggNOG" id="ENOG502RY5H">
    <property type="taxonomic scope" value="Eukaryota"/>
</dbReference>
<evidence type="ECO:0000256" key="4">
    <source>
        <dbReference type="ARBA" id="ARBA00023136"/>
    </source>
</evidence>
<evidence type="ECO:0000259" key="6">
    <source>
        <dbReference type="Pfam" id="PF03168"/>
    </source>
</evidence>
<keyword evidence="2 5" id="KW-0812">Transmembrane</keyword>
<organism evidence="7 8">
    <name type="scientific">Capsella rubella</name>
    <dbReference type="NCBI Taxonomy" id="81985"/>
    <lineage>
        <taxon>Eukaryota</taxon>
        <taxon>Viridiplantae</taxon>
        <taxon>Streptophyta</taxon>
        <taxon>Embryophyta</taxon>
        <taxon>Tracheophyta</taxon>
        <taxon>Spermatophyta</taxon>
        <taxon>Magnoliopsida</taxon>
        <taxon>eudicotyledons</taxon>
        <taxon>Gunneridae</taxon>
        <taxon>Pentapetalae</taxon>
        <taxon>rosids</taxon>
        <taxon>malvids</taxon>
        <taxon>Brassicales</taxon>
        <taxon>Brassicaceae</taxon>
        <taxon>Camelineae</taxon>
        <taxon>Capsella</taxon>
    </lineage>
</organism>
<dbReference type="EMBL" id="KB870810">
    <property type="protein sequence ID" value="EOA23099.1"/>
    <property type="molecule type" value="Genomic_DNA"/>
</dbReference>
<dbReference type="InterPro" id="IPR004864">
    <property type="entry name" value="LEA_2"/>
</dbReference>
<evidence type="ECO:0000256" key="1">
    <source>
        <dbReference type="ARBA" id="ARBA00004167"/>
    </source>
</evidence>
<dbReference type="STRING" id="81985.R0H1J6"/>
<dbReference type="PANTHER" id="PTHR31234">
    <property type="entry name" value="LATE EMBRYOGENESIS ABUNDANT (LEA) HYDROXYPROLINE-RICH GLYCOPROTEIN FAMILY"/>
    <property type="match status" value="1"/>
</dbReference>
<keyword evidence="3 5" id="KW-1133">Transmembrane helix</keyword>
<evidence type="ECO:0000256" key="5">
    <source>
        <dbReference type="SAM" id="Phobius"/>
    </source>
</evidence>
<sequence>MCDYKSNLKPMALKTSPVQPAVRRHSLVCYVVLVVLTLIFIAAVGFLITWFVTKPKKLHYTVENASVQHFNLTNDNHMSATFKFTIQSHNLNHRVSVYYSSVEIFVKFKDQTLAFDTLEPFHQPRMNVKQIDDTLVAENVVVSKSNAKYLRAQTLSGKIDFEVFVKARVRFKVGVWKTAHHTAKVKCSHVTVLLSQLQNSQNSSCDADM</sequence>
<dbReference type="InterPro" id="IPR044839">
    <property type="entry name" value="NDR1-like"/>
</dbReference>
<comment type="subcellular location">
    <subcellularLocation>
        <location evidence="1">Membrane</location>
        <topology evidence="1">Single-pass membrane protein</topology>
    </subcellularLocation>
</comment>
<accession>R0H1J6</accession>
<keyword evidence="8" id="KW-1185">Reference proteome</keyword>
<evidence type="ECO:0000256" key="3">
    <source>
        <dbReference type="ARBA" id="ARBA00022989"/>
    </source>
</evidence>
<dbReference type="GO" id="GO:0005886">
    <property type="term" value="C:plasma membrane"/>
    <property type="evidence" value="ECO:0007669"/>
    <property type="project" value="TreeGrafter"/>
</dbReference>
<keyword evidence="4 5" id="KW-0472">Membrane</keyword>
<dbReference type="KEGG" id="crb:17882051"/>
<dbReference type="Pfam" id="PF03168">
    <property type="entry name" value="LEA_2"/>
    <property type="match status" value="1"/>
</dbReference>